<feature type="compositionally biased region" description="Low complexity" evidence="3">
    <location>
        <begin position="322"/>
        <end position="335"/>
    </location>
</feature>
<keyword evidence="1 2" id="KW-0694">RNA-binding</keyword>
<sequence>MEGGGGGFGGLTRSNILDPEAQEFHPSMIQTPPPQPQIYVPYPSLPFFDPGFPVVPPPPQAPMAVVAGLPDGTPTRSLVLSQVPVGATEAVVRAEMEAFGGVRAVEMGRAAEGIVTVHFFDQRDAQAALAEIREQHVRQQSRIGQQYCLMMSNWAVPPPPPMGMIVSPFRGMIMGRAVWAQFAPPMSGPNLGSLAVFNLDPSVSSPAFRAMFEVFGDVKELRETKKQQQRFIEFYDIRDAARALGDLNGKEINGRRVVVEFSRPAGHLSPSAAAVSRRPFLSPPSSKPTTTATTARPTTQTQNPPRRLSQPSDASPSTVRGPSSSLPSPLQPQTQKELKKNAKKQQQQLSSSSNTGKKKSQGSKRASDSRFQFISEGGEGSSEDQTTNCRRDSRTTVMIKNIPNKYSQKLLLNMLDNHCIHCNEKISGSTDGDDDQQQQQQQQQLHPQPFSSYDFVYLPIDFNNKCNVGYGFVNMTSPEATWRLYKAFHRQPWEGLEALKEHFKNSKFACDTDEYLPVVFDPARDGKNLTDPVPIVGGPTGSSTPSDVCEGGGDDDDDDTEGDGRDRDVES</sequence>
<feature type="compositionally biased region" description="Low complexity" evidence="3">
    <location>
        <begin position="287"/>
        <end position="306"/>
    </location>
</feature>
<dbReference type="Gene3D" id="3.30.70.330">
    <property type="match status" value="3"/>
</dbReference>
<evidence type="ECO:0000256" key="3">
    <source>
        <dbReference type="SAM" id="MobiDB-lite"/>
    </source>
</evidence>
<keyword evidence="6" id="KW-1185">Reference proteome</keyword>
<feature type="region of interest" description="Disordered" evidence="3">
    <location>
        <begin position="426"/>
        <end position="448"/>
    </location>
</feature>
<dbReference type="PANTHER" id="PTHR23189">
    <property type="entry name" value="RNA RECOGNITION MOTIF-CONTAINING"/>
    <property type="match status" value="1"/>
</dbReference>
<reference evidence="5" key="1">
    <citation type="journal article" date="2023" name="Nat. Commun.">
        <title>Diploid and tetraploid genomes of Acorus and the evolution of monocots.</title>
        <authorList>
            <person name="Ma L."/>
            <person name="Liu K.W."/>
            <person name="Li Z."/>
            <person name="Hsiao Y.Y."/>
            <person name="Qi Y."/>
            <person name="Fu T."/>
            <person name="Tang G.D."/>
            <person name="Zhang D."/>
            <person name="Sun W.H."/>
            <person name="Liu D.K."/>
            <person name="Li Y."/>
            <person name="Chen G.Z."/>
            <person name="Liu X.D."/>
            <person name="Liao X.Y."/>
            <person name="Jiang Y.T."/>
            <person name="Yu X."/>
            <person name="Hao Y."/>
            <person name="Huang J."/>
            <person name="Zhao X.W."/>
            <person name="Ke S."/>
            <person name="Chen Y.Y."/>
            <person name="Wu W.L."/>
            <person name="Hsu J.L."/>
            <person name="Lin Y.F."/>
            <person name="Huang M.D."/>
            <person name="Li C.Y."/>
            <person name="Huang L."/>
            <person name="Wang Z.W."/>
            <person name="Zhao X."/>
            <person name="Zhong W.Y."/>
            <person name="Peng D.H."/>
            <person name="Ahmad S."/>
            <person name="Lan S."/>
            <person name="Zhang J.S."/>
            <person name="Tsai W.C."/>
            <person name="Van de Peer Y."/>
            <person name="Liu Z.J."/>
        </authorList>
    </citation>
    <scope>NUCLEOTIDE SEQUENCE</scope>
    <source>
        <strain evidence="5">CP</strain>
    </source>
</reference>
<dbReference type="Proteomes" id="UP001180020">
    <property type="component" value="Unassembled WGS sequence"/>
</dbReference>
<dbReference type="EMBL" id="JAUJYO010000016">
    <property type="protein sequence ID" value="KAK1293957.1"/>
    <property type="molecule type" value="Genomic_DNA"/>
</dbReference>
<feature type="compositionally biased region" description="Low complexity" evidence="3">
    <location>
        <begin position="344"/>
        <end position="355"/>
    </location>
</feature>
<dbReference type="SUPFAM" id="SSF54928">
    <property type="entry name" value="RNA-binding domain, RBD"/>
    <property type="match status" value="3"/>
</dbReference>
<dbReference type="InterPro" id="IPR035979">
    <property type="entry name" value="RBD_domain_sf"/>
</dbReference>
<protein>
    <recommendedName>
        <fullName evidence="4">RRM domain-containing protein</fullName>
    </recommendedName>
</protein>
<comment type="caution">
    <text evidence="5">The sequence shown here is derived from an EMBL/GenBank/DDBJ whole genome shotgun (WGS) entry which is preliminary data.</text>
</comment>
<dbReference type="PROSITE" id="PS50102">
    <property type="entry name" value="RRM"/>
    <property type="match status" value="1"/>
</dbReference>
<feature type="compositionally biased region" description="Basic and acidic residues" evidence="3">
    <location>
        <begin position="562"/>
        <end position="571"/>
    </location>
</feature>
<feature type="compositionally biased region" description="Acidic residues" evidence="3">
    <location>
        <begin position="552"/>
        <end position="561"/>
    </location>
</feature>
<evidence type="ECO:0000313" key="6">
    <source>
        <dbReference type="Proteomes" id="UP001180020"/>
    </source>
</evidence>
<evidence type="ECO:0000259" key="4">
    <source>
        <dbReference type="PROSITE" id="PS50102"/>
    </source>
</evidence>
<feature type="region of interest" description="Disordered" evidence="3">
    <location>
        <begin position="523"/>
        <end position="571"/>
    </location>
</feature>
<organism evidence="5 6">
    <name type="scientific">Acorus calamus</name>
    <name type="common">Sweet flag</name>
    <dbReference type="NCBI Taxonomy" id="4465"/>
    <lineage>
        <taxon>Eukaryota</taxon>
        <taxon>Viridiplantae</taxon>
        <taxon>Streptophyta</taxon>
        <taxon>Embryophyta</taxon>
        <taxon>Tracheophyta</taxon>
        <taxon>Spermatophyta</taxon>
        <taxon>Magnoliopsida</taxon>
        <taxon>Liliopsida</taxon>
        <taxon>Acoraceae</taxon>
        <taxon>Acorus</taxon>
    </lineage>
</organism>
<gene>
    <name evidence="5" type="ORF">QJS10_CPA16g00324</name>
</gene>
<evidence type="ECO:0000256" key="2">
    <source>
        <dbReference type="PROSITE-ProRule" id="PRU00176"/>
    </source>
</evidence>
<evidence type="ECO:0000313" key="5">
    <source>
        <dbReference type="EMBL" id="KAK1293957.1"/>
    </source>
</evidence>
<dbReference type="Pfam" id="PF04059">
    <property type="entry name" value="RRM_2"/>
    <property type="match status" value="2"/>
</dbReference>
<feature type="compositionally biased region" description="Polar residues" evidence="3">
    <location>
        <begin position="309"/>
        <end position="321"/>
    </location>
</feature>
<dbReference type="GO" id="GO:0003723">
    <property type="term" value="F:RNA binding"/>
    <property type="evidence" value="ECO:0007669"/>
    <property type="project" value="UniProtKB-UniRule"/>
</dbReference>
<reference evidence="5" key="2">
    <citation type="submission" date="2023-06" db="EMBL/GenBank/DDBJ databases">
        <authorList>
            <person name="Ma L."/>
            <person name="Liu K.-W."/>
            <person name="Li Z."/>
            <person name="Hsiao Y.-Y."/>
            <person name="Qi Y."/>
            <person name="Fu T."/>
            <person name="Tang G."/>
            <person name="Zhang D."/>
            <person name="Sun W.-H."/>
            <person name="Liu D.-K."/>
            <person name="Li Y."/>
            <person name="Chen G.-Z."/>
            <person name="Liu X.-D."/>
            <person name="Liao X.-Y."/>
            <person name="Jiang Y.-T."/>
            <person name="Yu X."/>
            <person name="Hao Y."/>
            <person name="Huang J."/>
            <person name="Zhao X.-W."/>
            <person name="Ke S."/>
            <person name="Chen Y.-Y."/>
            <person name="Wu W.-L."/>
            <person name="Hsu J.-L."/>
            <person name="Lin Y.-F."/>
            <person name="Huang M.-D."/>
            <person name="Li C.-Y."/>
            <person name="Huang L."/>
            <person name="Wang Z.-W."/>
            <person name="Zhao X."/>
            <person name="Zhong W.-Y."/>
            <person name="Peng D.-H."/>
            <person name="Ahmad S."/>
            <person name="Lan S."/>
            <person name="Zhang J.-S."/>
            <person name="Tsai W.-C."/>
            <person name="Van De Peer Y."/>
            <person name="Liu Z.-J."/>
        </authorList>
    </citation>
    <scope>NUCLEOTIDE SEQUENCE</scope>
    <source>
        <strain evidence="5">CP</strain>
        <tissue evidence="5">Leaves</tissue>
    </source>
</reference>
<proteinExistence type="predicted"/>
<dbReference type="Pfam" id="PF00076">
    <property type="entry name" value="RRM_1"/>
    <property type="match status" value="1"/>
</dbReference>
<dbReference type="InterPro" id="IPR012677">
    <property type="entry name" value="Nucleotide-bd_a/b_plait_sf"/>
</dbReference>
<dbReference type="AlphaFoldDB" id="A0AAV9CZK6"/>
<feature type="domain" description="RRM" evidence="4">
    <location>
        <begin position="192"/>
        <end position="264"/>
    </location>
</feature>
<name>A0AAV9CZK6_ACOCL</name>
<dbReference type="InterPro" id="IPR000504">
    <property type="entry name" value="RRM_dom"/>
</dbReference>
<dbReference type="SMART" id="SM00360">
    <property type="entry name" value="RRM"/>
    <property type="match status" value="3"/>
</dbReference>
<feature type="region of interest" description="Disordered" evidence="3">
    <location>
        <begin position="267"/>
        <end position="395"/>
    </location>
</feature>
<dbReference type="InterPro" id="IPR007201">
    <property type="entry name" value="Mei2-like_Rrm_C"/>
</dbReference>
<accession>A0AAV9CZK6</accession>
<evidence type="ECO:0000256" key="1">
    <source>
        <dbReference type="ARBA" id="ARBA00022884"/>
    </source>
</evidence>